<comment type="caution">
    <text evidence="3">The sequence shown here is derived from an EMBL/GenBank/DDBJ whole genome shotgun (WGS) entry which is preliminary data.</text>
</comment>
<keyword evidence="1" id="KW-0378">Hydrolase</keyword>
<accession>A0A559ME97</accession>
<dbReference type="InterPro" id="IPR050300">
    <property type="entry name" value="GDXG_lipolytic_enzyme"/>
</dbReference>
<dbReference type="InterPro" id="IPR013094">
    <property type="entry name" value="AB_hydrolase_3"/>
</dbReference>
<feature type="non-terminal residue" evidence="3">
    <location>
        <position position="1"/>
    </location>
</feature>
<dbReference type="PANTHER" id="PTHR48081:SF8">
    <property type="entry name" value="ALPHA_BETA HYDROLASE FOLD-3 DOMAIN-CONTAINING PROTEIN-RELATED"/>
    <property type="match status" value="1"/>
</dbReference>
<proteinExistence type="predicted"/>
<protein>
    <submittedName>
        <fullName evidence="3">Arylesterase</fullName>
    </submittedName>
</protein>
<organism evidence="3 4">
    <name type="scientific">Lachnellula willkommii</name>
    <dbReference type="NCBI Taxonomy" id="215461"/>
    <lineage>
        <taxon>Eukaryota</taxon>
        <taxon>Fungi</taxon>
        <taxon>Dikarya</taxon>
        <taxon>Ascomycota</taxon>
        <taxon>Pezizomycotina</taxon>
        <taxon>Leotiomycetes</taxon>
        <taxon>Helotiales</taxon>
        <taxon>Lachnaceae</taxon>
        <taxon>Lachnellula</taxon>
    </lineage>
</organism>
<dbReference type="SUPFAM" id="SSF53474">
    <property type="entry name" value="alpha/beta-Hydrolases"/>
    <property type="match status" value="1"/>
</dbReference>
<feature type="domain" description="Alpha/beta hydrolase fold-3" evidence="2">
    <location>
        <begin position="90"/>
        <end position="285"/>
    </location>
</feature>
<keyword evidence="4" id="KW-1185">Reference proteome</keyword>
<name>A0A559ME97_9HELO</name>
<evidence type="ECO:0000256" key="1">
    <source>
        <dbReference type="ARBA" id="ARBA00022801"/>
    </source>
</evidence>
<gene>
    <name evidence="3" type="primary">are_2</name>
    <name evidence="3" type="ORF">LAWI1_G002526</name>
</gene>
<dbReference type="PANTHER" id="PTHR48081">
    <property type="entry name" value="AB HYDROLASE SUPERFAMILY PROTEIN C4A8.06C"/>
    <property type="match status" value="1"/>
</dbReference>
<dbReference type="Pfam" id="PF07859">
    <property type="entry name" value="Abhydrolase_3"/>
    <property type="match status" value="1"/>
</dbReference>
<dbReference type="GO" id="GO:0016787">
    <property type="term" value="F:hydrolase activity"/>
    <property type="evidence" value="ECO:0007669"/>
    <property type="project" value="UniProtKB-KW"/>
</dbReference>
<evidence type="ECO:0000313" key="4">
    <source>
        <dbReference type="Proteomes" id="UP000315522"/>
    </source>
</evidence>
<dbReference type="EMBL" id="QGML01000592">
    <property type="protein sequence ID" value="TVY91294.1"/>
    <property type="molecule type" value="Genomic_DNA"/>
</dbReference>
<dbReference type="InterPro" id="IPR029058">
    <property type="entry name" value="AB_hydrolase_fold"/>
</dbReference>
<dbReference type="Gene3D" id="3.40.50.1820">
    <property type="entry name" value="alpha/beta hydrolase"/>
    <property type="match status" value="1"/>
</dbReference>
<sequence length="335" mass="37805">FSVAMAYDDTPKKYSATLSVFERLQLAVKLHWYKFITSIYIKVLHLPGIRDTSTRPTFTKVYSCQPSLTNRVFLPRSWQSGDALLPLYIDIHGGGFALMNPSSDDKFCSYFSNTNRILVISLDYPKSPRYQFPFTVEAVVDLVNAVLHDEVLPFDKNKVAIGGFSAGGNLTLAASQHESLQGKIKGAVPYYPPVDFTTPMAVNLAARPKDAGRDMIEAGAPMFNFGYIAPGQDLRDPLLSVSYAPRERLPPKLYIIGCAHDLLCRDAEIMAKKFANIEDTADTWEKNGVKWEKIIGEIHAFDVYPSFGAVKIRRDKRRLEMHESVAEWLFREVYF</sequence>
<evidence type="ECO:0000259" key="2">
    <source>
        <dbReference type="Pfam" id="PF07859"/>
    </source>
</evidence>
<evidence type="ECO:0000313" key="3">
    <source>
        <dbReference type="EMBL" id="TVY91294.1"/>
    </source>
</evidence>
<dbReference type="Proteomes" id="UP000315522">
    <property type="component" value="Unassembled WGS sequence"/>
</dbReference>
<reference evidence="3 4" key="1">
    <citation type="submission" date="2018-05" db="EMBL/GenBank/DDBJ databases">
        <title>Genome sequencing and assembly of the regulated plant pathogen Lachnellula willkommii and related sister species for the development of diagnostic species identification markers.</title>
        <authorList>
            <person name="Giroux E."/>
            <person name="Bilodeau G."/>
        </authorList>
    </citation>
    <scope>NUCLEOTIDE SEQUENCE [LARGE SCALE GENOMIC DNA]</scope>
    <source>
        <strain evidence="3 4">CBS 172.35</strain>
    </source>
</reference>
<dbReference type="AlphaFoldDB" id="A0A559ME97"/>